<dbReference type="GO" id="GO:0005886">
    <property type="term" value="C:plasma membrane"/>
    <property type="evidence" value="ECO:0007669"/>
    <property type="project" value="UniProtKB-SubCell"/>
</dbReference>
<feature type="transmembrane region" description="Helical" evidence="8">
    <location>
        <begin position="389"/>
        <end position="406"/>
    </location>
</feature>
<protein>
    <submittedName>
        <fullName evidence="11">Phospholipid carrier-dependent glycosyltransferase</fullName>
    </submittedName>
</protein>
<keyword evidence="3" id="KW-0328">Glycosyltransferase</keyword>
<name>A0A370DVQ8_9GAMM</name>
<feature type="transmembrane region" description="Helical" evidence="8">
    <location>
        <begin position="413"/>
        <end position="432"/>
    </location>
</feature>
<dbReference type="InterPro" id="IPR003342">
    <property type="entry name" value="ArnT-like_N"/>
</dbReference>
<sequence length="547" mass="61857">MSDLSITSSTKWMIVAIAAVIWFSLLGYRDLMEPDEGRYAEIPREMVATGDWTTPRLNDLKYFEKPVFQYWMTAVSFSLFGESNATARLWVALISFLGALWVMFVAGRLWGEAAGFYAFLVSISGLLYVAMGHIITLDMTVSVFLGIGVGALLIAQSDRDNPTQVRNWMLLGWAALGIATLTKGLIGLVLPGAAIVLYSLWMRDWALWKHLHLGKGLLLFLLVTAPWFIAVSLANPEFPEFFFIHEHFDRYTSTVHMRDKPWWYFLAILLLGAVPWISAVTKNLFKPGFSWLPAKTAFFDPIRFLWVFAVFIFVFFSMGSSQLPAYLLPMFPALSLMIGKTLAENPRLGPEIWLMPVVGMVFLVAAWQIDLVATSALPAELLHTYRPWWLAATGLMFGGFWLVRFFGAAGPKAITTLALTALLSVQLLSWGYQTLSSSRSSRALAEQIRPYVDAGAPVYTVETYPQSLPFYLGKPVQLAIMRSELDMGIRQEPEKWIASFDAFKSRWLLDEQAIAVFDAESFSRFNFDEMPMQIIYRDPRKLAVIRR</sequence>
<gene>
    <name evidence="11" type="ORF">DIZ78_00895</name>
</gene>
<dbReference type="GO" id="GO:0010041">
    <property type="term" value="P:response to iron(III) ion"/>
    <property type="evidence" value="ECO:0007669"/>
    <property type="project" value="TreeGrafter"/>
</dbReference>
<dbReference type="EMBL" id="QFXE01000001">
    <property type="protein sequence ID" value="RDH88522.1"/>
    <property type="molecule type" value="Genomic_DNA"/>
</dbReference>
<evidence type="ECO:0000259" key="9">
    <source>
        <dbReference type="Pfam" id="PF02366"/>
    </source>
</evidence>
<feature type="transmembrane region" description="Helical" evidence="8">
    <location>
        <begin position="352"/>
        <end position="369"/>
    </location>
</feature>
<dbReference type="GO" id="GO:0000030">
    <property type="term" value="F:mannosyltransferase activity"/>
    <property type="evidence" value="ECO:0007669"/>
    <property type="project" value="InterPro"/>
</dbReference>
<evidence type="ECO:0000256" key="6">
    <source>
        <dbReference type="ARBA" id="ARBA00022989"/>
    </source>
</evidence>
<keyword evidence="2" id="KW-1003">Cell membrane</keyword>
<evidence type="ECO:0000256" key="5">
    <source>
        <dbReference type="ARBA" id="ARBA00022692"/>
    </source>
</evidence>
<feature type="transmembrane region" description="Helical" evidence="8">
    <location>
        <begin position="302"/>
        <end position="319"/>
    </location>
</feature>
<dbReference type="Pfam" id="PF02366">
    <property type="entry name" value="PMT"/>
    <property type="match status" value="1"/>
</dbReference>
<keyword evidence="7 8" id="KW-0472">Membrane</keyword>
<evidence type="ECO:0000313" key="11">
    <source>
        <dbReference type="EMBL" id="RDH88522.1"/>
    </source>
</evidence>
<dbReference type="PANTHER" id="PTHR33908">
    <property type="entry name" value="MANNOSYLTRANSFERASE YKCB-RELATED"/>
    <property type="match status" value="1"/>
</dbReference>
<dbReference type="GO" id="GO:0009103">
    <property type="term" value="P:lipopolysaccharide biosynthetic process"/>
    <property type="evidence" value="ECO:0007669"/>
    <property type="project" value="UniProtKB-ARBA"/>
</dbReference>
<dbReference type="AlphaFoldDB" id="A0A370DVQ8"/>
<evidence type="ECO:0000256" key="7">
    <source>
        <dbReference type="ARBA" id="ARBA00023136"/>
    </source>
</evidence>
<dbReference type="Pfam" id="PF18583">
    <property type="entry name" value="Arnt_C"/>
    <property type="match status" value="1"/>
</dbReference>
<feature type="transmembrane region" description="Helical" evidence="8">
    <location>
        <begin position="262"/>
        <end position="281"/>
    </location>
</feature>
<feature type="transmembrane region" description="Helical" evidence="8">
    <location>
        <begin position="113"/>
        <end position="130"/>
    </location>
</feature>
<dbReference type="InterPro" id="IPR050297">
    <property type="entry name" value="LipidA_mod_glycosyltrf_83"/>
</dbReference>
<evidence type="ECO:0000256" key="1">
    <source>
        <dbReference type="ARBA" id="ARBA00004651"/>
    </source>
</evidence>
<evidence type="ECO:0000256" key="4">
    <source>
        <dbReference type="ARBA" id="ARBA00022679"/>
    </source>
</evidence>
<dbReference type="Proteomes" id="UP000254771">
    <property type="component" value="Unassembled WGS sequence"/>
</dbReference>
<proteinExistence type="predicted"/>
<dbReference type="InterPro" id="IPR040845">
    <property type="entry name" value="Arnt_C"/>
</dbReference>
<dbReference type="GO" id="GO:0006493">
    <property type="term" value="P:protein O-linked glycosylation"/>
    <property type="evidence" value="ECO:0007669"/>
    <property type="project" value="InterPro"/>
</dbReference>
<reference evidence="11 12" key="1">
    <citation type="journal article" date="2018" name="ISME J.">
        <title>Endosymbiont genomes yield clues of tubeworm success.</title>
        <authorList>
            <person name="Li Y."/>
            <person name="Liles M.R."/>
            <person name="Halanych K.M."/>
        </authorList>
    </citation>
    <scope>NUCLEOTIDE SEQUENCE [LARGE SCALE GENOMIC DNA]</scope>
    <source>
        <strain evidence="11">A1462</strain>
    </source>
</reference>
<evidence type="ECO:0000313" key="12">
    <source>
        <dbReference type="Proteomes" id="UP000254771"/>
    </source>
</evidence>
<evidence type="ECO:0000259" key="10">
    <source>
        <dbReference type="Pfam" id="PF18583"/>
    </source>
</evidence>
<accession>A0A370DVQ8</accession>
<feature type="domain" description="Aminoarabinose transferase C-terminal" evidence="10">
    <location>
        <begin position="444"/>
        <end position="545"/>
    </location>
</feature>
<feature type="transmembrane region" description="Helical" evidence="8">
    <location>
        <begin position="168"/>
        <end position="201"/>
    </location>
</feature>
<keyword evidence="6 8" id="KW-1133">Transmembrane helix</keyword>
<comment type="subcellular location">
    <subcellularLocation>
        <location evidence="1">Cell membrane</location>
        <topology evidence="1">Multi-pass membrane protein</topology>
    </subcellularLocation>
</comment>
<feature type="transmembrane region" description="Helical" evidence="8">
    <location>
        <begin position="213"/>
        <end position="234"/>
    </location>
</feature>
<keyword evidence="5 8" id="KW-0812">Transmembrane</keyword>
<feature type="domain" description="ArnT-like N-terminal" evidence="9">
    <location>
        <begin position="13"/>
        <end position="234"/>
    </location>
</feature>
<evidence type="ECO:0000256" key="2">
    <source>
        <dbReference type="ARBA" id="ARBA00022475"/>
    </source>
</evidence>
<dbReference type="GO" id="GO:0016763">
    <property type="term" value="F:pentosyltransferase activity"/>
    <property type="evidence" value="ECO:0007669"/>
    <property type="project" value="TreeGrafter"/>
</dbReference>
<evidence type="ECO:0000256" key="8">
    <source>
        <dbReference type="SAM" id="Phobius"/>
    </source>
</evidence>
<organism evidence="11 12">
    <name type="scientific">endosymbiont of Escarpia spicata</name>
    <dbReference type="NCBI Taxonomy" id="2200908"/>
    <lineage>
        <taxon>Bacteria</taxon>
        <taxon>Pseudomonadati</taxon>
        <taxon>Pseudomonadota</taxon>
        <taxon>Gammaproteobacteria</taxon>
        <taxon>sulfur-oxidizing symbionts</taxon>
    </lineage>
</organism>
<dbReference type="PANTHER" id="PTHR33908:SF3">
    <property type="entry name" value="UNDECAPRENYL PHOSPHATE-ALPHA-4-AMINO-4-DEOXY-L-ARABINOSE ARABINOSYL TRANSFERASE"/>
    <property type="match status" value="1"/>
</dbReference>
<keyword evidence="4" id="KW-0808">Transferase</keyword>
<evidence type="ECO:0000256" key="3">
    <source>
        <dbReference type="ARBA" id="ARBA00022676"/>
    </source>
</evidence>
<keyword evidence="12" id="KW-1185">Reference proteome</keyword>
<feature type="transmembrane region" description="Helical" evidence="8">
    <location>
        <begin position="89"/>
        <end position="107"/>
    </location>
</feature>
<feature type="transmembrane region" description="Helical" evidence="8">
    <location>
        <begin position="12"/>
        <end position="28"/>
    </location>
</feature>
<comment type="caution">
    <text evidence="11">The sequence shown here is derived from an EMBL/GenBank/DDBJ whole genome shotgun (WGS) entry which is preliminary data.</text>
</comment>